<accession>A0A0B4E437</accession>
<feature type="domain" description="Peptidase M20 dimerisation" evidence="1">
    <location>
        <begin position="12"/>
        <end position="64"/>
    </location>
</feature>
<dbReference type="Proteomes" id="UP000031184">
    <property type="component" value="Unassembled WGS sequence"/>
</dbReference>
<dbReference type="AlphaFoldDB" id="A0A0B4E437"/>
<name>A0A0B4E437_9FUSO</name>
<dbReference type="PATRIC" id="fig|1226633.4.peg.2231"/>
<organism evidence="2 3">
    <name type="scientific">Fusobacterium necrophorum subsp. funduliforme B35</name>
    <dbReference type="NCBI Taxonomy" id="1226633"/>
    <lineage>
        <taxon>Bacteria</taxon>
        <taxon>Fusobacteriati</taxon>
        <taxon>Fusobacteriota</taxon>
        <taxon>Fusobacteriia</taxon>
        <taxon>Fusobacteriales</taxon>
        <taxon>Fusobacteriaceae</taxon>
        <taxon>Fusobacterium</taxon>
    </lineage>
</organism>
<dbReference type="GO" id="GO:0016787">
    <property type="term" value="F:hydrolase activity"/>
    <property type="evidence" value="ECO:0007669"/>
    <property type="project" value="InterPro"/>
</dbReference>
<comment type="caution">
    <text evidence="2">The sequence shown here is derived from an EMBL/GenBank/DDBJ whole genome shotgun (WGS) entry which is preliminary data.</text>
</comment>
<dbReference type="Gene3D" id="3.30.70.360">
    <property type="match status" value="1"/>
</dbReference>
<dbReference type="PANTHER" id="PTHR43808">
    <property type="entry name" value="ACETYLORNITHINE DEACETYLASE"/>
    <property type="match status" value="1"/>
</dbReference>
<dbReference type="InterPro" id="IPR050072">
    <property type="entry name" value="Peptidase_M20A"/>
</dbReference>
<dbReference type="InterPro" id="IPR002933">
    <property type="entry name" value="Peptidase_M20"/>
</dbReference>
<dbReference type="SUPFAM" id="SSF53187">
    <property type="entry name" value="Zn-dependent exopeptidases"/>
    <property type="match status" value="1"/>
</dbReference>
<dbReference type="EMBL" id="AUZI01000027">
    <property type="protein sequence ID" value="KID48233.1"/>
    <property type="molecule type" value="Genomic_DNA"/>
</dbReference>
<evidence type="ECO:0000313" key="2">
    <source>
        <dbReference type="EMBL" id="KID48233.1"/>
    </source>
</evidence>
<sequence length="180" mass="20473">MTHQDKLGYGILELTDIKSLPYPGASVVPDYCRATYDRRLLVGETMEGVLKPIQDCINELKKEDSEFEAKVSYAVGKETCWTGEEIQGERFFPGWLYDEKENYIQEAYSALKNIGQNPKITYYNFCTNGSHYAGEAKIHTIGYGPSKENLAHVIDEYVEIEQIENIAEGYYAILKAYLGK</sequence>
<gene>
    <name evidence="2" type="ORF">C095_11000</name>
</gene>
<evidence type="ECO:0000313" key="3">
    <source>
        <dbReference type="Proteomes" id="UP000031184"/>
    </source>
</evidence>
<reference evidence="2 3" key="1">
    <citation type="submission" date="2013-08" db="EMBL/GenBank/DDBJ databases">
        <title>An opportunistic ruminal bacterium that causes liver abscesses in cattle.</title>
        <authorList>
            <person name="Benahmed F.H."/>
            <person name="Rasmussen M."/>
            <person name="Harbottle H."/>
            <person name="Soppet D."/>
            <person name="Nagaraja T.G."/>
            <person name="Davidson M."/>
        </authorList>
    </citation>
    <scope>NUCLEOTIDE SEQUENCE [LARGE SCALE GENOMIC DNA]</scope>
    <source>
        <strain evidence="2 3">B35</strain>
    </source>
</reference>
<dbReference type="Pfam" id="PF01546">
    <property type="entry name" value="Peptidase_M20"/>
    <property type="match status" value="1"/>
</dbReference>
<protein>
    <recommendedName>
        <fullName evidence="1">Peptidase M20 dimerisation domain-containing protein</fullName>
    </recommendedName>
</protein>
<dbReference type="InterPro" id="IPR011650">
    <property type="entry name" value="Peptidase_M20_dimer"/>
</dbReference>
<dbReference type="Pfam" id="PF07687">
    <property type="entry name" value="M20_dimer"/>
    <property type="match status" value="1"/>
</dbReference>
<dbReference type="Gene3D" id="3.40.630.10">
    <property type="entry name" value="Zn peptidases"/>
    <property type="match status" value="1"/>
</dbReference>
<evidence type="ECO:0000259" key="1">
    <source>
        <dbReference type="Pfam" id="PF07687"/>
    </source>
</evidence>
<proteinExistence type="predicted"/>